<dbReference type="Pfam" id="PF00076">
    <property type="entry name" value="RRM_1"/>
    <property type="match status" value="2"/>
</dbReference>
<feature type="region of interest" description="Disordered" evidence="3">
    <location>
        <begin position="1"/>
        <end position="203"/>
    </location>
</feature>
<feature type="compositionally biased region" description="Acidic residues" evidence="3">
    <location>
        <begin position="1168"/>
        <end position="1177"/>
    </location>
</feature>
<feature type="region of interest" description="Disordered" evidence="3">
    <location>
        <begin position="619"/>
        <end position="656"/>
    </location>
</feature>
<feature type="compositionally biased region" description="Pro residues" evidence="3">
    <location>
        <begin position="1232"/>
        <end position="1241"/>
    </location>
</feature>
<feature type="compositionally biased region" description="Low complexity" evidence="3">
    <location>
        <begin position="1104"/>
        <end position="1139"/>
    </location>
</feature>
<dbReference type="GO" id="GO:1990904">
    <property type="term" value="C:ribonucleoprotein complex"/>
    <property type="evidence" value="ECO:0007669"/>
    <property type="project" value="TreeGrafter"/>
</dbReference>
<dbReference type="HOGENOM" id="CLU_240561_0_0_1"/>
<evidence type="ECO:0000256" key="1">
    <source>
        <dbReference type="ARBA" id="ARBA00022884"/>
    </source>
</evidence>
<dbReference type="EMBL" id="AACS02000009">
    <property type="protein sequence ID" value="EAU89480.2"/>
    <property type="molecule type" value="Genomic_DNA"/>
</dbReference>
<dbReference type="SMART" id="SM00360">
    <property type="entry name" value="RRM"/>
    <property type="match status" value="2"/>
</dbReference>
<dbReference type="PROSITE" id="PS50102">
    <property type="entry name" value="RRM"/>
    <property type="match status" value="2"/>
</dbReference>
<feature type="region of interest" description="Disordered" evidence="3">
    <location>
        <begin position="972"/>
        <end position="1001"/>
    </location>
</feature>
<dbReference type="SUPFAM" id="SSF54928">
    <property type="entry name" value="RNA-binding domain, RBD"/>
    <property type="match status" value="2"/>
</dbReference>
<dbReference type="eggNOG" id="KOG0118">
    <property type="taxonomic scope" value="Eukaryota"/>
</dbReference>
<dbReference type="OrthoDB" id="1049195at2759"/>
<dbReference type="RefSeq" id="XP_001832319.2">
    <property type="nucleotide sequence ID" value="XM_001832267.2"/>
</dbReference>
<feature type="compositionally biased region" description="Polar residues" evidence="3">
    <location>
        <begin position="1408"/>
        <end position="1417"/>
    </location>
</feature>
<feature type="compositionally biased region" description="Low complexity" evidence="3">
    <location>
        <begin position="77"/>
        <end position="94"/>
    </location>
</feature>
<dbReference type="GO" id="GO:0003729">
    <property type="term" value="F:mRNA binding"/>
    <property type="evidence" value="ECO:0007669"/>
    <property type="project" value="TreeGrafter"/>
</dbReference>
<sequence length="1711" mass="180409">MEGSSTNTYPDATWNTRTQNDDRNPAQPLAHDQFETHRPQHPRTPPMQSSAGSSDRDATRTSNPKRSENDSNESESESSPGSSAEDSSTASVPSAGVTVNPTAGYPPSPSSVATWTARAGIGGPSGFVMNVHSPSFRPASAAGQGSVTVLHPDSSSMTTMGAKDASSANSPQTQSTSLSATSASNITTTPGHSRPTSSVSPETLSNEAIEAAIQAATCSSSSAEGNANQPRTRSASSSVSGSAPGSGPSSEWERSKDESCRKSDRSSDHERRDRNSEGGGSRDRDMRVPARDTRTLLFVGNLPYRVRWQDLKDLFRRAGTVLRADVSLGPDNRSRGYGTVLLATAEDAGRAIDMFNGYDWQTRILEVRVDRVGGIGMLNPTTGAPMGSMGMGMGYDPGMMGMGMSTSLGPGGGYGSTGAGGMYHSPGPGTSQHSFSGQGMMGQTPSQKTHQHQTSDPLAQQQQQQILQPTPVYQLQQGFAQSALNSAAGPPGRTLFVGNLPYHVQWQDLKDLFRRVPSSHPILQGKGNTSFGSSTLSLHGQGSGLSSEAAELGHIPPSLLTFNVLRADVALGPDGRSKGFGTVVFSSIEEAERARRVFNGYEFNGRQLKVHYDRLTSLPANGMGTTGSPQPNYLPPMSGSHPHQSPFPPSTSPALNGLSLAQQMSNLGLGSSNIGIEQPSHHLSSWSTGPQQSKLSSILHANANASPSPSLSVSPPADLSARLGSPLGNHASPRPQQAQSSSLAFALEGVGQRRLSLSEQQRFQVQDRLELLQQQVHLQQLQSLHSPPLPSPPTSTAKQTNPNRPTRIDLPARTFHVEVDPSLQSLEAPEPISRGLSSGYDGGISGYEDPVERHIQAFGYDQPIGEKKTRASFLDEHHSGSDSQDDRLQLWELERQREREKEQRLFHLLHGSRNQERQSSSKGFTSNSHSTSMTSLIGGLEGGPIEGTTASAPVSNVHSPSSIFARTSSASSMSSSLSSSSSSRSQPLHHPYGDIGSGSTRSSSVASVFEGLDDLRQGNQFGMGMVESLLAARLGSRSRPAAGTDAEAIQGSETSSAAASTHSLPLGLGGPSTGSRLAVRNLADEEDSDGRSKGKDKVAAYSLGRISSPSSRTGSTTSASESGSGLSAGTSASRSSTGSVLSPKRVRGVPSAARSALRSGNAGSDADVSGEEGDDDDGRSVSAPSSMSPRLSQLSRTGKLVRSGSRREKAAEPKSNQAGEKGSGDRQHPGPIELPPPPPVVPISIGPQAAAAPAPTFSSLLGDGLFQQHLPFKREGEHDYAQFDYSGVPTVQARPSQTDAGEKEQRAETRDASSTAGTQQDPGHQMSQPSAQQQQQPQMYPPTPHGLPPITPSMPPFTLVTGAHGSLTHYQARQQRAQQQQASAKRRYGSNAPGTLSLPPSHLDPFYQAQNPQQMTPPATFLHPLGSPGSPYALGPHHPLHHQYHHHQHQHQHYHPHSYAQHPLSQSYAEGFPSPGQPGQAPPVMPGGMSPLGHPMMHPQQMYPMASPLGPPPGYGLGTMSPGAFWGRPGEMPAVGNPYMNPAVGAPVRLAPGGGQLASVNPQEPKGYFDQLYMNPTDYNQGYSAGGNTAETGVQSTTSVESSGSGSGQSAIEREILKDKSHMTAETEQEKKAESTHDYPSTVHSSNNDGPGFSGEGDGGKEVEAHGPANVSKPGIRHTQTLSTLSTEQQATAPKMRHFKTDSMTLAGTGN</sequence>
<feature type="compositionally biased region" description="Low complexity" evidence="3">
    <location>
        <begin position="702"/>
        <end position="721"/>
    </location>
</feature>
<feature type="region of interest" description="Disordered" evidence="3">
    <location>
        <begin position="1041"/>
        <end position="1261"/>
    </location>
</feature>
<dbReference type="InterPro" id="IPR012677">
    <property type="entry name" value="Nucleotide-bd_a/b_plait_sf"/>
</dbReference>
<dbReference type="InterPro" id="IPR000504">
    <property type="entry name" value="RRM_dom"/>
</dbReference>
<evidence type="ECO:0000313" key="6">
    <source>
        <dbReference type="Proteomes" id="UP000001861"/>
    </source>
</evidence>
<dbReference type="STRING" id="240176.A8NBV9"/>
<feature type="compositionally biased region" description="Polar residues" evidence="3">
    <location>
        <begin position="794"/>
        <end position="804"/>
    </location>
</feature>
<feature type="region of interest" description="Disordered" evidence="3">
    <location>
        <begin position="423"/>
        <end position="464"/>
    </location>
</feature>
<dbReference type="InterPro" id="IPR050374">
    <property type="entry name" value="RRT5_SRSF_SR"/>
</dbReference>
<dbReference type="GO" id="GO:0005737">
    <property type="term" value="C:cytoplasm"/>
    <property type="evidence" value="ECO:0007669"/>
    <property type="project" value="TreeGrafter"/>
</dbReference>
<feature type="region of interest" description="Disordered" evidence="3">
    <location>
        <begin position="702"/>
        <end position="740"/>
    </location>
</feature>
<gene>
    <name evidence="5" type="ORF">CC1G_07706</name>
</gene>
<feature type="region of interest" description="Disordered" evidence="3">
    <location>
        <begin position="784"/>
        <end position="808"/>
    </location>
</feature>
<dbReference type="VEuPathDB" id="FungiDB:CC1G_07706"/>
<feature type="compositionally biased region" description="Low complexity" evidence="3">
    <location>
        <begin position="972"/>
        <end position="985"/>
    </location>
</feature>
<comment type="caution">
    <text evidence="5">The sequence shown here is derived from an EMBL/GenBank/DDBJ whole genome shotgun (WGS) entry which is preliminary data.</text>
</comment>
<dbReference type="OMA" id="GNTQGPW"/>
<proteinExistence type="predicted"/>
<dbReference type="GO" id="GO:0005634">
    <property type="term" value="C:nucleus"/>
    <property type="evidence" value="ECO:0007669"/>
    <property type="project" value="TreeGrafter"/>
</dbReference>
<feature type="region of interest" description="Disordered" evidence="3">
    <location>
        <begin position="216"/>
        <end position="288"/>
    </location>
</feature>
<dbReference type="Gene3D" id="3.30.70.330">
    <property type="match status" value="2"/>
</dbReference>
<feature type="compositionally biased region" description="Basic and acidic residues" evidence="3">
    <location>
        <begin position="1089"/>
        <end position="1098"/>
    </location>
</feature>
<dbReference type="PANTHER" id="PTHR23003:SF64">
    <property type="entry name" value="RRM DOMAIN-CONTAINING PROTEIN"/>
    <property type="match status" value="1"/>
</dbReference>
<keyword evidence="1 2" id="KW-0694">RNA-binding</keyword>
<feature type="compositionally biased region" description="Polar residues" evidence="3">
    <location>
        <begin position="428"/>
        <end position="459"/>
    </location>
</feature>
<feature type="compositionally biased region" description="Polar residues" evidence="3">
    <location>
        <begin position="143"/>
        <end position="159"/>
    </location>
</feature>
<dbReference type="InterPro" id="IPR035979">
    <property type="entry name" value="RBD_domain_sf"/>
</dbReference>
<evidence type="ECO:0000259" key="4">
    <source>
        <dbReference type="PROSITE" id="PS50102"/>
    </source>
</evidence>
<name>A8NBV9_COPC7</name>
<feature type="compositionally biased region" description="Polar residues" evidence="3">
    <location>
        <begin position="1"/>
        <end position="18"/>
    </location>
</feature>
<feature type="compositionally biased region" description="Low complexity" evidence="3">
    <location>
        <begin position="1591"/>
        <end position="1610"/>
    </location>
</feature>
<dbReference type="PANTHER" id="PTHR23003">
    <property type="entry name" value="RNA RECOGNITION MOTIF RRM DOMAIN CONTAINING PROTEIN"/>
    <property type="match status" value="1"/>
</dbReference>
<feature type="domain" description="RRM" evidence="4">
    <location>
        <begin position="493"/>
        <end position="615"/>
    </location>
</feature>
<feature type="region of interest" description="Disordered" evidence="3">
    <location>
        <begin position="906"/>
        <end position="958"/>
    </location>
</feature>
<feature type="compositionally biased region" description="Basic and acidic residues" evidence="3">
    <location>
        <begin position="1300"/>
        <end position="1311"/>
    </location>
</feature>
<feature type="compositionally biased region" description="Low complexity" evidence="3">
    <location>
        <begin position="731"/>
        <end position="740"/>
    </location>
</feature>
<feature type="region of interest" description="Disordered" evidence="3">
    <location>
        <begin position="1583"/>
        <end position="1711"/>
    </location>
</feature>
<organism evidence="5 6">
    <name type="scientific">Coprinopsis cinerea (strain Okayama-7 / 130 / ATCC MYA-4618 / FGSC 9003)</name>
    <name type="common">Inky cap fungus</name>
    <name type="synonym">Hormographiella aspergillata</name>
    <dbReference type="NCBI Taxonomy" id="240176"/>
    <lineage>
        <taxon>Eukaryota</taxon>
        <taxon>Fungi</taxon>
        <taxon>Dikarya</taxon>
        <taxon>Basidiomycota</taxon>
        <taxon>Agaricomycotina</taxon>
        <taxon>Agaricomycetes</taxon>
        <taxon>Agaricomycetidae</taxon>
        <taxon>Agaricales</taxon>
        <taxon>Agaricineae</taxon>
        <taxon>Psathyrellaceae</taxon>
        <taxon>Coprinopsis</taxon>
    </lineage>
</organism>
<feature type="compositionally biased region" description="Low complexity" evidence="3">
    <location>
        <begin position="1325"/>
        <end position="1338"/>
    </location>
</feature>
<dbReference type="InParanoid" id="A8NBV9"/>
<feature type="compositionally biased region" description="Polar residues" evidence="3">
    <location>
        <begin position="1312"/>
        <end position="1322"/>
    </location>
</feature>
<feature type="compositionally biased region" description="Pro residues" evidence="3">
    <location>
        <begin position="1339"/>
        <end position="1355"/>
    </location>
</feature>
<feature type="compositionally biased region" description="Polar residues" evidence="3">
    <location>
        <begin position="917"/>
        <end position="935"/>
    </location>
</feature>
<accession>A8NBV9</accession>
<evidence type="ECO:0000256" key="3">
    <source>
        <dbReference type="SAM" id="MobiDB-lite"/>
    </source>
</evidence>
<reference evidence="5 6" key="1">
    <citation type="journal article" date="2010" name="Proc. Natl. Acad. Sci. U.S.A.">
        <title>Insights into evolution of multicellular fungi from the assembled chromosomes of the mushroom Coprinopsis cinerea (Coprinus cinereus).</title>
        <authorList>
            <person name="Stajich J.E."/>
            <person name="Wilke S.K."/>
            <person name="Ahren D."/>
            <person name="Au C.H."/>
            <person name="Birren B.W."/>
            <person name="Borodovsky M."/>
            <person name="Burns C."/>
            <person name="Canback B."/>
            <person name="Casselton L.A."/>
            <person name="Cheng C.K."/>
            <person name="Deng J."/>
            <person name="Dietrich F.S."/>
            <person name="Fargo D.C."/>
            <person name="Farman M.L."/>
            <person name="Gathman A.C."/>
            <person name="Goldberg J."/>
            <person name="Guigo R."/>
            <person name="Hoegger P.J."/>
            <person name="Hooker J.B."/>
            <person name="Huggins A."/>
            <person name="James T.Y."/>
            <person name="Kamada T."/>
            <person name="Kilaru S."/>
            <person name="Kodira C."/>
            <person name="Kues U."/>
            <person name="Kupfer D."/>
            <person name="Kwan H.S."/>
            <person name="Lomsadze A."/>
            <person name="Li W."/>
            <person name="Lilly W.W."/>
            <person name="Ma L.J."/>
            <person name="Mackey A.J."/>
            <person name="Manning G."/>
            <person name="Martin F."/>
            <person name="Muraguchi H."/>
            <person name="Natvig D.O."/>
            <person name="Palmerini H."/>
            <person name="Ramesh M.A."/>
            <person name="Rehmeyer C.J."/>
            <person name="Roe B.A."/>
            <person name="Shenoy N."/>
            <person name="Stanke M."/>
            <person name="Ter-Hovhannisyan V."/>
            <person name="Tunlid A."/>
            <person name="Velagapudi R."/>
            <person name="Vision T.J."/>
            <person name="Zeng Q."/>
            <person name="Zolan M.E."/>
            <person name="Pukkila P.J."/>
        </authorList>
    </citation>
    <scope>NUCLEOTIDE SEQUENCE [LARGE SCALE GENOMIC DNA]</scope>
    <source>
        <strain evidence="6">Okayama-7 / 130 / ATCC MYA-4618 / FGSC 9003</strain>
    </source>
</reference>
<feature type="compositionally biased region" description="Low complexity" evidence="3">
    <location>
        <begin position="1679"/>
        <end position="1692"/>
    </location>
</feature>
<dbReference type="KEGG" id="cci:CC1G_07706"/>
<feature type="compositionally biased region" description="Basic and acidic residues" evidence="3">
    <location>
        <begin position="251"/>
        <end position="288"/>
    </location>
</feature>
<feature type="compositionally biased region" description="Low complexity" evidence="3">
    <location>
        <begin position="170"/>
        <end position="190"/>
    </location>
</feature>
<evidence type="ECO:0000313" key="5">
    <source>
        <dbReference type="EMBL" id="EAU89480.2"/>
    </source>
</evidence>
<feature type="compositionally biased region" description="Polar residues" evidence="3">
    <location>
        <begin position="1183"/>
        <end position="1196"/>
    </location>
</feature>
<feature type="compositionally biased region" description="Polar residues" evidence="3">
    <location>
        <begin position="194"/>
        <end position="203"/>
    </location>
</feature>
<feature type="compositionally biased region" description="Low complexity" evidence="3">
    <location>
        <begin position="234"/>
        <end position="250"/>
    </location>
</feature>
<protein>
    <recommendedName>
        <fullName evidence="4">RRM domain-containing protein</fullName>
    </recommendedName>
</protein>
<feature type="compositionally biased region" description="Low complexity" evidence="3">
    <location>
        <begin position="1055"/>
        <end position="1066"/>
    </location>
</feature>
<dbReference type="GeneID" id="6008803"/>
<feature type="compositionally biased region" description="Basic and acidic residues" evidence="3">
    <location>
        <begin position="54"/>
        <end position="69"/>
    </location>
</feature>
<feature type="compositionally biased region" description="Low complexity" evidence="3">
    <location>
        <begin position="1371"/>
        <end position="1383"/>
    </location>
</feature>
<dbReference type="FunFam" id="3.30.70.330:FF:000145">
    <property type="entry name" value="Putative RNP domain-containing protein"/>
    <property type="match status" value="1"/>
</dbReference>
<dbReference type="Proteomes" id="UP000001861">
    <property type="component" value="Unassembled WGS sequence"/>
</dbReference>
<feature type="compositionally biased region" description="Polar residues" evidence="3">
    <location>
        <begin position="1702"/>
        <end position="1711"/>
    </location>
</feature>
<feature type="compositionally biased region" description="Polar residues" evidence="3">
    <location>
        <begin position="216"/>
        <end position="233"/>
    </location>
</feature>
<feature type="compositionally biased region" description="Polar residues" evidence="3">
    <location>
        <begin position="1638"/>
        <end position="1649"/>
    </location>
</feature>
<feature type="region of interest" description="Disordered" evidence="3">
    <location>
        <begin position="1277"/>
        <end position="1494"/>
    </location>
</feature>
<feature type="compositionally biased region" description="Basic and acidic residues" evidence="3">
    <location>
        <begin position="1612"/>
        <end position="1637"/>
    </location>
</feature>
<keyword evidence="6" id="KW-1185">Reference proteome</keyword>
<evidence type="ECO:0000256" key="2">
    <source>
        <dbReference type="PROSITE-ProRule" id="PRU00176"/>
    </source>
</evidence>
<feature type="domain" description="RRM" evidence="4">
    <location>
        <begin position="295"/>
        <end position="372"/>
    </location>
</feature>
<feature type="compositionally biased region" description="Basic residues" evidence="3">
    <location>
        <begin position="1438"/>
        <end position="1456"/>
    </location>
</feature>